<feature type="signal peptide" evidence="2">
    <location>
        <begin position="1"/>
        <end position="27"/>
    </location>
</feature>
<evidence type="ECO:0000256" key="1">
    <source>
        <dbReference type="SAM" id="MobiDB-lite"/>
    </source>
</evidence>
<dbReference type="AlphaFoldDB" id="A0A2P8I6I4"/>
<evidence type="ECO:0008006" key="5">
    <source>
        <dbReference type="Google" id="ProtNLM"/>
    </source>
</evidence>
<keyword evidence="4" id="KW-1185">Reference proteome</keyword>
<evidence type="ECO:0000313" key="3">
    <source>
        <dbReference type="EMBL" id="PSL54081.1"/>
    </source>
</evidence>
<evidence type="ECO:0000256" key="2">
    <source>
        <dbReference type="SAM" id="SignalP"/>
    </source>
</evidence>
<dbReference type="OrthoDB" id="3690397at2"/>
<accession>A0A2P8I6I4</accession>
<feature type="chain" id="PRO_5015140839" description="Secreted protein" evidence="2">
    <location>
        <begin position="28"/>
        <end position="126"/>
    </location>
</feature>
<proteinExistence type="predicted"/>
<feature type="region of interest" description="Disordered" evidence="1">
    <location>
        <begin position="105"/>
        <end position="126"/>
    </location>
</feature>
<reference evidence="3 4" key="1">
    <citation type="submission" date="2018-03" db="EMBL/GenBank/DDBJ databases">
        <title>Genomic Encyclopedia of Type Strains, Phase III (KMG-III): the genomes of soil and plant-associated and newly described type strains.</title>
        <authorList>
            <person name="Whitman W."/>
        </authorList>
    </citation>
    <scope>NUCLEOTIDE SEQUENCE [LARGE SCALE GENOMIC DNA]</scope>
    <source>
        <strain evidence="3 4">CGMCC 4.7097</strain>
    </source>
</reference>
<protein>
    <recommendedName>
        <fullName evidence="5">Secreted protein</fullName>
    </recommendedName>
</protein>
<keyword evidence="2" id="KW-0732">Signal</keyword>
<organism evidence="3 4">
    <name type="scientific">Saccharothrix carnea</name>
    <dbReference type="NCBI Taxonomy" id="1280637"/>
    <lineage>
        <taxon>Bacteria</taxon>
        <taxon>Bacillati</taxon>
        <taxon>Actinomycetota</taxon>
        <taxon>Actinomycetes</taxon>
        <taxon>Pseudonocardiales</taxon>
        <taxon>Pseudonocardiaceae</taxon>
        <taxon>Saccharothrix</taxon>
    </lineage>
</organism>
<name>A0A2P8I6I4_SACCR</name>
<sequence>MRSIIRLVAASALSVPLVIGAAGIASADVEFDQSDVAANANGAVVYDQAAGADDYGNSYYYEQAQLASPYGAGSYLVVSWVYDGHAGYYDHYSWSGPEGAYAGDTSATADAPDYSDDYDDDSDYED</sequence>
<evidence type="ECO:0000313" key="4">
    <source>
        <dbReference type="Proteomes" id="UP000241118"/>
    </source>
</evidence>
<dbReference type="EMBL" id="PYAX01000007">
    <property type="protein sequence ID" value="PSL54081.1"/>
    <property type="molecule type" value="Genomic_DNA"/>
</dbReference>
<dbReference type="Proteomes" id="UP000241118">
    <property type="component" value="Unassembled WGS sequence"/>
</dbReference>
<gene>
    <name evidence="3" type="ORF">B0I31_107135</name>
</gene>
<feature type="compositionally biased region" description="Acidic residues" evidence="1">
    <location>
        <begin position="113"/>
        <end position="126"/>
    </location>
</feature>
<comment type="caution">
    <text evidence="3">The sequence shown here is derived from an EMBL/GenBank/DDBJ whole genome shotgun (WGS) entry which is preliminary data.</text>
</comment>
<dbReference type="RefSeq" id="WP_106617202.1">
    <property type="nucleotide sequence ID" value="NZ_PYAX01000007.1"/>
</dbReference>